<organism evidence="1 2">
    <name type="scientific">Streptomyces axinellae</name>
    <dbReference type="NCBI Taxonomy" id="552788"/>
    <lineage>
        <taxon>Bacteria</taxon>
        <taxon>Bacillati</taxon>
        <taxon>Actinomycetota</taxon>
        <taxon>Actinomycetes</taxon>
        <taxon>Kitasatosporales</taxon>
        <taxon>Streptomycetaceae</taxon>
        <taxon>Streptomyces</taxon>
    </lineage>
</organism>
<sequence length="68" mass="7338">MTTLDAITLLALPPADRIQYELAEVDETWHLTFGPEDSWSSHTWAAYDNAIAAVWGGGPEPVARAVAA</sequence>
<dbReference type="RefSeq" id="WP_344568990.1">
    <property type="nucleotide sequence ID" value="NZ_BAAARJ010000018.1"/>
</dbReference>
<evidence type="ECO:0000313" key="1">
    <source>
        <dbReference type="EMBL" id="GAA2630076.1"/>
    </source>
</evidence>
<keyword evidence="2" id="KW-1185">Reference proteome</keyword>
<gene>
    <name evidence="1" type="ORF">GCM10009863_51930</name>
</gene>
<proteinExistence type="predicted"/>
<accession>A0ABP6CZW6</accession>
<name>A0ABP6CZW6_9ACTN</name>
<comment type="caution">
    <text evidence="1">The sequence shown here is derived from an EMBL/GenBank/DDBJ whole genome shotgun (WGS) entry which is preliminary data.</text>
</comment>
<protein>
    <submittedName>
        <fullName evidence="1">Uncharacterized protein</fullName>
    </submittedName>
</protein>
<evidence type="ECO:0000313" key="2">
    <source>
        <dbReference type="Proteomes" id="UP001501447"/>
    </source>
</evidence>
<dbReference type="Proteomes" id="UP001501447">
    <property type="component" value="Unassembled WGS sequence"/>
</dbReference>
<reference evidence="2" key="1">
    <citation type="journal article" date="2019" name="Int. J. Syst. Evol. Microbiol.">
        <title>The Global Catalogue of Microorganisms (GCM) 10K type strain sequencing project: providing services to taxonomists for standard genome sequencing and annotation.</title>
        <authorList>
            <consortium name="The Broad Institute Genomics Platform"/>
            <consortium name="The Broad Institute Genome Sequencing Center for Infectious Disease"/>
            <person name="Wu L."/>
            <person name="Ma J."/>
        </authorList>
    </citation>
    <scope>NUCLEOTIDE SEQUENCE [LARGE SCALE GENOMIC DNA]</scope>
    <source>
        <strain evidence="2">JCM 16373</strain>
    </source>
</reference>
<dbReference type="EMBL" id="BAAARJ010000018">
    <property type="protein sequence ID" value="GAA2630076.1"/>
    <property type="molecule type" value="Genomic_DNA"/>
</dbReference>